<dbReference type="InterPro" id="IPR024072">
    <property type="entry name" value="DHFR-like_dom_sf"/>
</dbReference>
<keyword evidence="5" id="KW-0521">NADP</keyword>
<accession>A0A9W8ADK5</accession>
<evidence type="ECO:0000259" key="8">
    <source>
        <dbReference type="PROSITE" id="PS51330"/>
    </source>
</evidence>
<dbReference type="GO" id="GO:0004146">
    <property type="term" value="F:dihydrofolate reductase activity"/>
    <property type="evidence" value="ECO:0007669"/>
    <property type="project" value="UniProtKB-EC"/>
</dbReference>
<dbReference type="EMBL" id="JANBPT010000127">
    <property type="protein sequence ID" value="KAJ1927251.1"/>
    <property type="molecule type" value="Genomic_DNA"/>
</dbReference>
<dbReference type="Pfam" id="PF00186">
    <property type="entry name" value="DHFR_1"/>
    <property type="match status" value="1"/>
</dbReference>
<evidence type="ECO:0000256" key="7">
    <source>
        <dbReference type="RuleBase" id="RU004474"/>
    </source>
</evidence>
<dbReference type="SUPFAM" id="SSF53597">
    <property type="entry name" value="Dihydrofolate reductase-like"/>
    <property type="match status" value="1"/>
</dbReference>
<reference evidence="9" key="1">
    <citation type="submission" date="2022-07" db="EMBL/GenBank/DDBJ databases">
        <title>Phylogenomic reconstructions and comparative analyses of Kickxellomycotina fungi.</title>
        <authorList>
            <person name="Reynolds N.K."/>
            <person name="Stajich J.E."/>
            <person name="Barry K."/>
            <person name="Grigoriev I.V."/>
            <person name="Crous P."/>
            <person name="Smith M.E."/>
        </authorList>
    </citation>
    <scope>NUCLEOTIDE SEQUENCE</scope>
    <source>
        <strain evidence="9">RSA 861</strain>
    </source>
</reference>
<dbReference type="GO" id="GO:0046655">
    <property type="term" value="P:folic acid metabolic process"/>
    <property type="evidence" value="ECO:0007669"/>
    <property type="project" value="TreeGrafter"/>
</dbReference>
<evidence type="ECO:0000256" key="3">
    <source>
        <dbReference type="ARBA" id="ARBA00018886"/>
    </source>
</evidence>
<feature type="domain" description="DHFR" evidence="8">
    <location>
        <begin position="2"/>
        <end position="220"/>
    </location>
</feature>
<sequence length="223" mass="24512">MELRIVVAATREGGIGRAGQLPWRIPGDMRYFRDLTMRPPPASDGAHLPVRNAVIMGRKTWESIPPRFRPLPDRLNVVLSRSTTLPSDITAGNPLVRVAPSLTAALDYLATLPTPAAPTASSPDRPLALGHVYVIGGGQVYAETLLHPACRKVFLTWVDELADKTAEQPPYDTFFGPMPDHFEIQSHRRLEEVVGASVPQGVQRDEKGSPVEYKFLLFESNPA</sequence>
<dbReference type="PANTHER" id="PTHR48069:SF3">
    <property type="entry name" value="DIHYDROFOLATE REDUCTASE"/>
    <property type="match status" value="1"/>
</dbReference>
<evidence type="ECO:0000256" key="5">
    <source>
        <dbReference type="ARBA" id="ARBA00022857"/>
    </source>
</evidence>
<proteinExistence type="inferred from homology"/>
<dbReference type="GO" id="GO:0050661">
    <property type="term" value="F:NADP binding"/>
    <property type="evidence" value="ECO:0007669"/>
    <property type="project" value="InterPro"/>
</dbReference>
<dbReference type="InterPro" id="IPR017925">
    <property type="entry name" value="DHFR_CS"/>
</dbReference>
<keyword evidence="10" id="KW-1185">Reference proteome</keyword>
<dbReference type="OrthoDB" id="414698at2759"/>
<dbReference type="GO" id="GO:0005739">
    <property type="term" value="C:mitochondrion"/>
    <property type="evidence" value="ECO:0007669"/>
    <property type="project" value="TreeGrafter"/>
</dbReference>
<dbReference type="Gene3D" id="3.40.430.10">
    <property type="entry name" value="Dihydrofolate Reductase, subunit A"/>
    <property type="match status" value="1"/>
</dbReference>
<evidence type="ECO:0000256" key="6">
    <source>
        <dbReference type="ARBA" id="ARBA00023002"/>
    </source>
</evidence>
<protein>
    <recommendedName>
        <fullName evidence="3">Dihydrofolate reductase</fullName>
        <ecNumber evidence="2">1.5.1.3</ecNumber>
    </recommendedName>
</protein>
<dbReference type="PRINTS" id="PR00070">
    <property type="entry name" value="DHFR"/>
</dbReference>
<evidence type="ECO:0000256" key="2">
    <source>
        <dbReference type="ARBA" id="ARBA00012856"/>
    </source>
</evidence>
<organism evidence="9 10">
    <name type="scientific">Tieghemiomyces parasiticus</name>
    <dbReference type="NCBI Taxonomy" id="78921"/>
    <lineage>
        <taxon>Eukaryota</taxon>
        <taxon>Fungi</taxon>
        <taxon>Fungi incertae sedis</taxon>
        <taxon>Zoopagomycota</taxon>
        <taxon>Kickxellomycotina</taxon>
        <taxon>Dimargaritomycetes</taxon>
        <taxon>Dimargaritales</taxon>
        <taxon>Dimargaritaceae</taxon>
        <taxon>Tieghemiomyces</taxon>
    </lineage>
</organism>
<evidence type="ECO:0000256" key="4">
    <source>
        <dbReference type="ARBA" id="ARBA00022563"/>
    </source>
</evidence>
<dbReference type="InterPro" id="IPR001796">
    <property type="entry name" value="DHFR_dom"/>
</dbReference>
<dbReference type="GO" id="GO:0046452">
    <property type="term" value="P:dihydrofolate metabolic process"/>
    <property type="evidence" value="ECO:0007669"/>
    <property type="project" value="TreeGrafter"/>
</dbReference>
<dbReference type="GO" id="GO:0006730">
    <property type="term" value="P:one-carbon metabolic process"/>
    <property type="evidence" value="ECO:0007669"/>
    <property type="project" value="UniProtKB-KW"/>
</dbReference>
<evidence type="ECO:0000256" key="1">
    <source>
        <dbReference type="ARBA" id="ARBA00004903"/>
    </source>
</evidence>
<comment type="caution">
    <text evidence="9">The sequence shown here is derived from an EMBL/GenBank/DDBJ whole genome shotgun (WGS) entry which is preliminary data.</text>
</comment>
<comment type="pathway">
    <text evidence="1">Cofactor biosynthesis; tetrahydrofolate biosynthesis; 5,6,7,8-tetrahydrofolate from 7,8-dihydrofolate: step 1/1.</text>
</comment>
<keyword evidence="6 9" id="KW-0560">Oxidoreductase</keyword>
<dbReference type="PROSITE" id="PS51330">
    <property type="entry name" value="DHFR_2"/>
    <property type="match status" value="1"/>
</dbReference>
<dbReference type="GO" id="GO:0046654">
    <property type="term" value="P:tetrahydrofolate biosynthetic process"/>
    <property type="evidence" value="ECO:0007669"/>
    <property type="project" value="InterPro"/>
</dbReference>
<dbReference type="PROSITE" id="PS00075">
    <property type="entry name" value="DHFR_1"/>
    <property type="match status" value="1"/>
</dbReference>
<dbReference type="PANTHER" id="PTHR48069">
    <property type="entry name" value="DIHYDROFOLATE REDUCTASE"/>
    <property type="match status" value="1"/>
</dbReference>
<dbReference type="CDD" id="cd00209">
    <property type="entry name" value="DHFR"/>
    <property type="match status" value="1"/>
</dbReference>
<evidence type="ECO:0000313" key="9">
    <source>
        <dbReference type="EMBL" id="KAJ1927251.1"/>
    </source>
</evidence>
<dbReference type="AlphaFoldDB" id="A0A9W8ADK5"/>
<dbReference type="EC" id="1.5.1.3" evidence="2"/>
<keyword evidence="4" id="KW-0554">One-carbon metabolism</keyword>
<dbReference type="Proteomes" id="UP001150569">
    <property type="component" value="Unassembled WGS sequence"/>
</dbReference>
<name>A0A9W8ADK5_9FUNG</name>
<evidence type="ECO:0000313" key="10">
    <source>
        <dbReference type="Proteomes" id="UP001150569"/>
    </source>
</evidence>
<comment type="similarity">
    <text evidence="7">Belongs to the dihydrofolate reductase family.</text>
</comment>
<gene>
    <name evidence="9" type="primary">DFR1_1</name>
    <name evidence="9" type="ORF">IWQ60_003101</name>
</gene>
<dbReference type="InterPro" id="IPR012259">
    <property type="entry name" value="DHFR"/>
</dbReference>